<dbReference type="EC" id="3.1.1.61" evidence="4"/>
<comment type="catalytic activity">
    <reaction evidence="5">
        <text>[protein]-L-glutamate 5-O-methyl ester + H2O = L-glutamyl-[protein] + methanol + H(+)</text>
        <dbReference type="Rhea" id="RHEA:23236"/>
        <dbReference type="Rhea" id="RHEA-COMP:10208"/>
        <dbReference type="Rhea" id="RHEA-COMP:10311"/>
        <dbReference type="ChEBI" id="CHEBI:15377"/>
        <dbReference type="ChEBI" id="CHEBI:15378"/>
        <dbReference type="ChEBI" id="CHEBI:17790"/>
        <dbReference type="ChEBI" id="CHEBI:29973"/>
        <dbReference type="ChEBI" id="CHEBI:82795"/>
        <dbReference type="EC" id="3.1.1.61"/>
    </reaction>
</comment>
<dbReference type="InterPro" id="IPR011006">
    <property type="entry name" value="CheY-like_superfamily"/>
</dbReference>
<dbReference type="SUPFAM" id="SSF52738">
    <property type="entry name" value="Methylesterase CheB, C-terminal domain"/>
    <property type="match status" value="1"/>
</dbReference>
<dbReference type="CDD" id="cd17541">
    <property type="entry name" value="REC_CheB-like"/>
    <property type="match status" value="1"/>
</dbReference>
<keyword evidence="2" id="KW-0145">Chemotaxis</keyword>
<evidence type="ECO:0000256" key="3">
    <source>
        <dbReference type="ARBA" id="ARBA00022801"/>
    </source>
</evidence>
<dbReference type="Pfam" id="PF00072">
    <property type="entry name" value="Response_reg"/>
    <property type="match status" value="1"/>
</dbReference>
<dbReference type="SUPFAM" id="SSF52172">
    <property type="entry name" value="CheY-like"/>
    <property type="match status" value="1"/>
</dbReference>
<dbReference type="InterPro" id="IPR001789">
    <property type="entry name" value="Sig_transdc_resp-reg_receiver"/>
</dbReference>
<dbReference type="HAMAP" id="MF_00099">
    <property type="entry name" value="CheB_chemtxs"/>
    <property type="match status" value="1"/>
</dbReference>
<evidence type="ECO:0000256" key="2">
    <source>
        <dbReference type="ARBA" id="ARBA00022500"/>
    </source>
</evidence>
<dbReference type="NCBIfam" id="NF009206">
    <property type="entry name" value="PRK12555.1"/>
    <property type="match status" value="1"/>
</dbReference>
<dbReference type="CDD" id="cd16432">
    <property type="entry name" value="CheB_Rec"/>
    <property type="match status" value="1"/>
</dbReference>
<evidence type="ECO:0000313" key="8">
    <source>
        <dbReference type="EMBL" id="CUS54761.1"/>
    </source>
</evidence>
<name>A0A160TVH1_9ZZZZ</name>
<dbReference type="Pfam" id="PF01339">
    <property type="entry name" value="CheB_methylest"/>
    <property type="match status" value="1"/>
</dbReference>
<protein>
    <recommendedName>
        <fullName evidence="4">protein-glutamate methylesterase</fullName>
        <ecNumber evidence="4">3.1.1.61</ecNumber>
    </recommendedName>
</protein>
<dbReference type="GO" id="GO:0006935">
    <property type="term" value="P:chemotaxis"/>
    <property type="evidence" value="ECO:0007669"/>
    <property type="project" value="UniProtKB-KW"/>
</dbReference>
<dbReference type="InterPro" id="IPR035909">
    <property type="entry name" value="CheB_C"/>
</dbReference>
<dbReference type="GO" id="GO:0005737">
    <property type="term" value="C:cytoplasm"/>
    <property type="evidence" value="ECO:0007669"/>
    <property type="project" value="InterPro"/>
</dbReference>
<evidence type="ECO:0000259" key="6">
    <source>
        <dbReference type="PROSITE" id="PS50110"/>
    </source>
</evidence>
<feature type="domain" description="CheB-type methylesterase" evidence="7">
    <location>
        <begin position="164"/>
        <end position="356"/>
    </location>
</feature>
<organism evidence="8">
    <name type="scientific">hydrothermal vent metagenome</name>
    <dbReference type="NCBI Taxonomy" id="652676"/>
    <lineage>
        <taxon>unclassified sequences</taxon>
        <taxon>metagenomes</taxon>
        <taxon>ecological metagenomes</taxon>
    </lineage>
</organism>
<dbReference type="GO" id="GO:0008984">
    <property type="term" value="F:protein-glutamate methylesterase activity"/>
    <property type="evidence" value="ECO:0007669"/>
    <property type="project" value="UniProtKB-EC"/>
</dbReference>
<dbReference type="SMART" id="SM00448">
    <property type="entry name" value="REC"/>
    <property type="match status" value="1"/>
</dbReference>
<evidence type="ECO:0000256" key="5">
    <source>
        <dbReference type="ARBA" id="ARBA00048267"/>
    </source>
</evidence>
<sequence>MSDIHRVLVIDDSAVARRALTDILSKDDGLEVVGTAPDAMIGLRKIQELSPDVITLDIEMPGMDGLTFLEKLMKSTPLPVVMVSAYTEAGSEKALRSLELGAVDVVEKPRYEVRQGLTTVSELIIEKVKAASQARVDTPATRFFREDTLRPVSVSQEQRSKIEASSDQRLIAIGASTGGPQALLRILRTLPREMPPILVVQHITPSFTQSFSNSLDASCQMKVEVAVDGIKPIDGHIYVAPGDCHMLLARENSDYRIRLSDHDRVNRHRPSVDELFRSVADHARQNATGVLLTGMGRDGAAGMAQMRQNGAWTIAQDEASSVVFGMPSVAIEMGAAARVMSLDHIPGELVNYFTTNSGVNQRGTRKESV</sequence>
<evidence type="ECO:0000259" key="7">
    <source>
        <dbReference type="PROSITE" id="PS50122"/>
    </source>
</evidence>
<dbReference type="AlphaFoldDB" id="A0A160TVH1"/>
<dbReference type="NCBIfam" id="NF001965">
    <property type="entry name" value="PRK00742.1"/>
    <property type="match status" value="1"/>
</dbReference>
<evidence type="ECO:0000256" key="4">
    <source>
        <dbReference type="ARBA" id="ARBA00039140"/>
    </source>
</evidence>
<keyword evidence="1" id="KW-0963">Cytoplasm</keyword>
<dbReference type="PROSITE" id="PS50110">
    <property type="entry name" value="RESPONSE_REGULATORY"/>
    <property type="match status" value="1"/>
</dbReference>
<dbReference type="GO" id="GO:0000156">
    <property type="term" value="F:phosphorelay response regulator activity"/>
    <property type="evidence" value="ECO:0007669"/>
    <property type="project" value="InterPro"/>
</dbReference>
<reference evidence="8" key="1">
    <citation type="submission" date="2015-10" db="EMBL/GenBank/DDBJ databases">
        <authorList>
            <person name="Gilbert D.G."/>
        </authorList>
    </citation>
    <scope>NUCLEOTIDE SEQUENCE</scope>
</reference>
<dbReference type="InterPro" id="IPR008248">
    <property type="entry name" value="CheB-like"/>
</dbReference>
<keyword evidence="3 8" id="KW-0378">Hydrolase</keyword>
<evidence type="ECO:0000256" key="1">
    <source>
        <dbReference type="ARBA" id="ARBA00022490"/>
    </source>
</evidence>
<dbReference type="PIRSF" id="PIRSF000876">
    <property type="entry name" value="RR_chemtxs_CheB"/>
    <property type="match status" value="1"/>
</dbReference>
<dbReference type="PANTHER" id="PTHR42872">
    <property type="entry name" value="PROTEIN-GLUTAMATE METHYLESTERASE/PROTEIN-GLUTAMINE GLUTAMINASE"/>
    <property type="match status" value="1"/>
</dbReference>
<dbReference type="EMBL" id="CZRL01000105">
    <property type="protein sequence ID" value="CUS54761.1"/>
    <property type="molecule type" value="Genomic_DNA"/>
</dbReference>
<proteinExistence type="inferred from homology"/>
<dbReference type="PROSITE" id="PS50122">
    <property type="entry name" value="CHEB"/>
    <property type="match status" value="1"/>
</dbReference>
<dbReference type="InterPro" id="IPR000673">
    <property type="entry name" value="Sig_transdc_resp-reg_Me-estase"/>
</dbReference>
<feature type="domain" description="Response regulatory" evidence="6">
    <location>
        <begin position="6"/>
        <end position="123"/>
    </location>
</feature>
<dbReference type="Gene3D" id="3.40.50.180">
    <property type="entry name" value="Methylesterase CheB, C-terminal domain"/>
    <property type="match status" value="1"/>
</dbReference>
<gene>
    <name evidence="8" type="ORF">MGWOODY_XGa1699</name>
</gene>
<accession>A0A160TVH1</accession>
<dbReference type="PANTHER" id="PTHR42872:SF6">
    <property type="entry name" value="PROTEIN-GLUTAMATE METHYLESTERASE_PROTEIN-GLUTAMINE GLUTAMINASE"/>
    <property type="match status" value="1"/>
</dbReference>
<dbReference type="Gene3D" id="3.40.50.2300">
    <property type="match status" value="1"/>
</dbReference>